<protein>
    <submittedName>
        <fullName evidence="1">Uncharacterized protein</fullName>
    </submittedName>
</protein>
<reference evidence="1" key="2">
    <citation type="journal article" date="2015" name="Data Brief">
        <title>Shoot transcriptome of the giant reed, Arundo donax.</title>
        <authorList>
            <person name="Barrero R.A."/>
            <person name="Guerrero F.D."/>
            <person name="Moolhuijzen P."/>
            <person name="Goolsby J.A."/>
            <person name="Tidwell J."/>
            <person name="Bellgard S.E."/>
            <person name="Bellgard M.I."/>
        </authorList>
    </citation>
    <scope>NUCLEOTIDE SEQUENCE</scope>
    <source>
        <tissue evidence="1">Shoot tissue taken approximately 20 cm above the soil surface</tissue>
    </source>
</reference>
<evidence type="ECO:0000313" key="1">
    <source>
        <dbReference type="EMBL" id="JAE17928.1"/>
    </source>
</evidence>
<accession>A0A0A9GB64</accession>
<proteinExistence type="predicted"/>
<name>A0A0A9GB64_ARUDO</name>
<organism evidence="1">
    <name type="scientific">Arundo donax</name>
    <name type="common">Giant reed</name>
    <name type="synonym">Donax arundinaceus</name>
    <dbReference type="NCBI Taxonomy" id="35708"/>
    <lineage>
        <taxon>Eukaryota</taxon>
        <taxon>Viridiplantae</taxon>
        <taxon>Streptophyta</taxon>
        <taxon>Embryophyta</taxon>
        <taxon>Tracheophyta</taxon>
        <taxon>Spermatophyta</taxon>
        <taxon>Magnoliopsida</taxon>
        <taxon>Liliopsida</taxon>
        <taxon>Poales</taxon>
        <taxon>Poaceae</taxon>
        <taxon>PACMAD clade</taxon>
        <taxon>Arundinoideae</taxon>
        <taxon>Arundineae</taxon>
        <taxon>Arundo</taxon>
    </lineage>
</organism>
<reference evidence="1" key="1">
    <citation type="submission" date="2014-09" db="EMBL/GenBank/DDBJ databases">
        <authorList>
            <person name="Magalhaes I.L.F."/>
            <person name="Oliveira U."/>
            <person name="Santos F.R."/>
            <person name="Vidigal T.H.D.A."/>
            <person name="Brescovit A.D."/>
            <person name="Santos A.J."/>
        </authorList>
    </citation>
    <scope>NUCLEOTIDE SEQUENCE</scope>
    <source>
        <tissue evidence="1">Shoot tissue taken approximately 20 cm above the soil surface</tissue>
    </source>
</reference>
<dbReference type="EMBL" id="GBRH01179968">
    <property type="protein sequence ID" value="JAE17928.1"/>
    <property type="molecule type" value="Transcribed_RNA"/>
</dbReference>
<sequence length="75" mass="8630">MEGLSLLSTKRRTCNRGSVTLTTCLHWAQKSTSFRIAMISFPTPPLAYVDFTHLLLVTICRSSFSNLTMHWRLRK</sequence>
<dbReference type="AlphaFoldDB" id="A0A0A9GB64"/>